<organism evidence="17 18">
    <name type="scientific">Podarcis lilfordi</name>
    <name type="common">Lilford's wall lizard</name>
    <dbReference type="NCBI Taxonomy" id="74358"/>
    <lineage>
        <taxon>Eukaryota</taxon>
        <taxon>Metazoa</taxon>
        <taxon>Chordata</taxon>
        <taxon>Craniata</taxon>
        <taxon>Vertebrata</taxon>
        <taxon>Euteleostomi</taxon>
        <taxon>Lepidosauria</taxon>
        <taxon>Squamata</taxon>
        <taxon>Bifurcata</taxon>
        <taxon>Unidentata</taxon>
        <taxon>Episquamata</taxon>
        <taxon>Laterata</taxon>
        <taxon>Lacertibaenia</taxon>
        <taxon>Lacertidae</taxon>
        <taxon>Podarcis</taxon>
    </lineage>
</organism>
<evidence type="ECO:0000259" key="15">
    <source>
        <dbReference type="Pfam" id="PF01648"/>
    </source>
</evidence>
<gene>
    <name evidence="17" type="ORF">PODLI_1B028663</name>
</gene>
<evidence type="ECO:0000256" key="8">
    <source>
        <dbReference type="ARBA" id="ARBA00022679"/>
    </source>
</evidence>
<proteinExistence type="inferred from homology"/>
<dbReference type="PANTHER" id="PTHR12215">
    <property type="entry name" value="PHOSPHOPANTETHEINE TRANSFERASE"/>
    <property type="match status" value="1"/>
</dbReference>
<dbReference type="GO" id="GO:0005829">
    <property type="term" value="C:cytosol"/>
    <property type="evidence" value="ECO:0007669"/>
    <property type="project" value="UniProtKB-SubCell"/>
</dbReference>
<comment type="catalytic activity">
    <reaction evidence="13">
        <text>apo-[ACP] + CoA = holo-[ACP] + adenosine 3',5'-bisphosphate + H(+)</text>
        <dbReference type="Rhea" id="RHEA:12068"/>
        <dbReference type="Rhea" id="RHEA-COMP:9685"/>
        <dbReference type="Rhea" id="RHEA-COMP:9690"/>
        <dbReference type="ChEBI" id="CHEBI:15378"/>
        <dbReference type="ChEBI" id="CHEBI:29999"/>
        <dbReference type="ChEBI" id="CHEBI:57287"/>
        <dbReference type="ChEBI" id="CHEBI:58343"/>
        <dbReference type="ChEBI" id="CHEBI:64479"/>
        <dbReference type="EC" id="2.7.8.7"/>
    </reaction>
    <physiologicalReaction direction="left-to-right" evidence="13">
        <dbReference type="Rhea" id="RHEA:12069"/>
    </physiologicalReaction>
</comment>
<evidence type="ECO:0000313" key="17">
    <source>
        <dbReference type="EMBL" id="CAI5773284.1"/>
    </source>
</evidence>
<evidence type="ECO:0000256" key="12">
    <source>
        <dbReference type="ARBA" id="ARBA00033443"/>
    </source>
</evidence>
<keyword evidence="9" id="KW-0479">Metal-binding</keyword>
<dbReference type="GO" id="GO:0000287">
    <property type="term" value="F:magnesium ion binding"/>
    <property type="evidence" value="ECO:0007669"/>
    <property type="project" value="InterPro"/>
</dbReference>
<comment type="similarity">
    <text evidence="3">Belongs to the P-Pant transferase superfamily. AcpS family.</text>
</comment>
<evidence type="ECO:0000256" key="9">
    <source>
        <dbReference type="ARBA" id="ARBA00022723"/>
    </source>
</evidence>
<dbReference type="AlphaFoldDB" id="A0AA35K9D0"/>
<name>A0AA35K9D0_9SAUR</name>
<dbReference type="InterPro" id="IPR008278">
    <property type="entry name" value="4-PPantetheinyl_Trfase_dom"/>
</dbReference>
<accession>A0AA35K9D0</accession>
<comment type="catalytic activity">
    <reaction evidence="14">
        <text>apo-[ACP] + acetyl-CoA = acetyl-[ACP] + adenosine 3',5'-bisphosphate + H(+)</text>
        <dbReference type="Rhea" id="RHEA:46564"/>
        <dbReference type="Rhea" id="RHEA-COMP:9621"/>
        <dbReference type="Rhea" id="RHEA-COMP:9690"/>
        <dbReference type="ChEBI" id="CHEBI:15378"/>
        <dbReference type="ChEBI" id="CHEBI:29999"/>
        <dbReference type="ChEBI" id="CHEBI:57288"/>
        <dbReference type="ChEBI" id="CHEBI:58343"/>
        <dbReference type="ChEBI" id="CHEBI:78446"/>
    </reaction>
    <physiologicalReaction direction="left-to-right" evidence="14">
        <dbReference type="Rhea" id="RHEA:46565"/>
    </physiologicalReaction>
</comment>
<dbReference type="InterPro" id="IPR050559">
    <property type="entry name" value="P-Pant_transferase_sf"/>
</dbReference>
<protein>
    <recommendedName>
        <fullName evidence="6">L-aminoadipate-semialdehyde dehydrogenase-phosphopantetheinyl transferase</fullName>
        <ecNumber evidence="5">2.7.8.7</ecNumber>
    </recommendedName>
    <alternativeName>
        <fullName evidence="11">4'-phosphopantetheinyl transferase</fullName>
    </alternativeName>
    <alternativeName>
        <fullName evidence="12">Alpha-aminoadipic semialdehyde dehydrogenase-phosphopantetheinyl transferase</fullName>
    </alternativeName>
</protein>
<keyword evidence="18" id="KW-1185">Reference proteome</keyword>
<evidence type="ECO:0000256" key="2">
    <source>
        <dbReference type="ARBA" id="ARBA00004514"/>
    </source>
</evidence>
<dbReference type="SUPFAM" id="SSF56214">
    <property type="entry name" value="4'-phosphopantetheinyl transferase"/>
    <property type="match status" value="2"/>
</dbReference>
<keyword evidence="8 17" id="KW-0808">Transferase</keyword>
<evidence type="ECO:0000256" key="5">
    <source>
        <dbReference type="ARBA" id="ARBA00013172"/>
    </source>
</evidence>
<evidence type="ECO:0000313" key="18">
    <source>
        <dbReference type="Proteomes" id="UP001178461"/>
    </source>
</evidence>
<evidence type="ECO:0000256" key="11">
    <source>
        <dbReference type="ARBA" id="ARBA00030484"/>
    </source>
</evidence>
<evidence type="ECO:0000256" key="10">
    <source>
        <dbReference type="ARBA" id="ARBA00022842"/>
    </source>
</evidence>
<evidence type="ECO:0000256" key="7">
    <source>
        <dbReference type="ARBA" id="ARBA00022490"/>
    </source>
</evidence>
<evidence type="ECO:0000259" key="16">
    <source>
        <dbReference type="Pfam" id="PF22624"/>
    </source>
</evidence>
<evidence type="ECO:0000256" key="14">
    <source>
        <dbReference type="ARBA" id="ARBA00048794"/>
    </source>
</evidence>
<evidence type="ECO:0000256" key="13">
    <source>
        <dbReference type="ARBA" id="ARBA00048641"/>
    </source>
</evidence>
<dbReference type="Pfam" id="PF22624">
    <property type="entry name" value="AASDHPPT_N"/>
    <property type="match status" value="1"/>
</dbReference>
<keyword evidence="7" id="KW-0963">Cytoplasm</keyword>
<sequence length="360" mass="41138">MFRCAVASLERLAMERVRWAFSYGTWVPRREDWLLSMCVVQPEERERIEQFVFRRDAKAAVAGRLLIRKLIAEKLKIPWNEIKLQRTSKGKPVLANDLSSAHSSFSFNVSHQGNYAVLAAEPDCQAGIDITKTSMPGSGSIPDFFRIMKRQFTEEEWRAIKSMNSEWLQLDMFHRHWALKESFIKAVGVGIGFDLQRIEFNVSPLQLEVGKTYNETVLLLDGEEEKEWSFEETRLDDCHHVAVALGKPGVFGEKPAAVLSSAATQTTFTTLTFDDLIREAAFARREAESTHKGRTLFSFPAVNLKTGFRRGKTVGFSALWLSSYYYQLLNLCISFLQIQSRERKKGMMLADFKNITSILI</sequence>
<dbReference type="PANTHER" id="PTHR12215:SF10">
    <property type="entry name" value="L-AMINOADIPATE-SEMIALDEHYDE DEHYDROGENASE-PHOSPHOPANTETHEINYL TRANSFERASE"/>
    <property type="match status" value="1"/>
</dbReference>
<dbReference type="FunFam" id="3.90.470.20:FF:000006">
    <property type="entry name" value="L-aminoadipate-semialdehyde dehydrogenase-phosphopantetheinyl transferase"/>
    <property type="match status" value="1"/>
</dbReference>
<evidence type="ECO:0000256" key="3">
    <source>
        <dbReference type="ARBA" id="ARBA00006195"/>
    </source>
</evidence>
<dbReference type="InterPro" id="IPR055066">
    <property type="entry name" value="AASDHPPT_N"/>
</dbReference>
<feature type="domain" description="4'-phosphopantetheinyl transferase" evidence="15">
    <location>
        <begin position="127"/>
        <end position="234"/>
    </location>
</feature>
<dbReference type="Proteomes" id="UP001178461">
    <property type="component" value="Chromosome 4"/>
</dbReference>
<dbReference type="GO" id="GO:0008897">
    <property type="term" value="F:holo-[acyl-carrier-protein] synthase activity"/>
    <property type="evidence" value="ECO:0007669"/>
    <property type="project" value="UniProtKB-EC"/>
</dbReference>
<dbReference type="Pfam" id="PF01648">
    <property type="entry name" value="ACPS"/>
    <property type="match status" value="1"/>
</dbReference>
<dbReference type="EMBL" id="OX395129">
    <property type="protein sequence ID" value="CAI5773284.1"/>
    <property type="molecule type" value="Genomic_DNA"/>
</dbReference>
<evidence type="ECO:0000256" key="4">
    <source>
        <dbReference type="ARBA" id="ARBA00011245"/>
    </source>
</evidence>
<comment type="cofactor">
    <cofactor evidence="1">
        <name>Mg(2+)</name>
        <dbReference type="ChEBI" id="CHEBI:18420"/>
    </cofactor>
</comment>
<dbReference type="EC" id="2.7.8.7" evidence="5"/>
<dbReference type="GO" id="GO:0019878">
    <property type="term" value="P:lysine biosynthetic process via aminoadipic acid"/>
    <property type="evidence" value="ECO:0007669"/>
    <property type="project" value="TreeGrafter"/>
</dbReference>
<comment type="subcellular location">
    <subcellularLocation>
        <location evidence="2">Cytoplasm</location>
        <location evidence="2">Cytosol</location>
    </subcellularLocation>
</comment>
<feature type="domain" description="4'-phosphopantetheinyl transferase N-terminal" evidence="16">
    <location>
        <begin position="25"/>
        <end position="122"/>
    </location>
</feature>
<dbReference type="Gene3D" id="3.90.470.20">
    <property type="entry name" value="4'-phosphopantetheinyl transferase domain"/>
    <property type="match status" value="2"/>
</dbReference>
<keyword evidence="10" id="KW-0460">Magnesium</keyword>
<comment type="subunit">
    <text evidence="4">Monomer.</text>
</comment>
<reference evidence="17" key="1">
    <citation type="submission" date="2022-12" db="EMBL/GenBank/DDBJ databases">
        <authorList>
            <person name="Alioto T."/>
            <person name="Alioto T."/>
            <person name="Gomez Garrido J."/>
        </authorList>
    </citation>
    <scope>NUCLEOTIDE SEQUENCE</scope>
</reference>
<dbReference type="InterPro" id="IPR037143">
    <property type="entry name" value="4-PPantetheinyl_Trfase_dom_sf"/>
</dbReference>
<evidence type="ECO:0000256" key="6">
    <source>
        <dbReference type="ARBA" id="ARBA00016301"/>
    </source>
</evidence>
<evidence type="ECO:0000256" key="1">
    <source>
        <dbReference type="ARBA" id="ARBA00001946"/>
    </source>
</evidence>